<protein>
    <submittedName>
        <fullName evidence="1">Uncharacterized protein</fullName>
    </submittedName>
</protein>
<name>A0A0J6VZ61_9HYPH</name>
<dbReference type="Proteomes" id="UP000036449">
    <property type="component" value="Unassembled WGS sequence"/>
</dbReference>
<comment type="caution">
    <text evidence="1">The sequence shown here is derived from an EMBL/GenBank/DDBJ whole genome shotgun (WGS) entry which is preliminary data.</text>
</comment>
<reference evidence="1 2" key="1">
    <citation type="submission" date="2015-03" db="EMBL/GenBank/DDBJ databases">
        <title>Genome sequencing of Methylobacterium tarhaniae DSM 25844.</title>
        <authorList>
            <person name="Chaudhry V."/>
            <person name="Patil P.B."/>
        </authorList>
    </citation>
    <scope>NUCLEOTIDE SEQUENCE [LARGE SCALE GENOMIC DNA]</scope>
    <source>
        <strain evidence="1 2">DSM 25844</strain>
    </source>
</reference>
<dbReference type="RefSeq" id="WP_048449236.1">
    <property type="nucleotide sequence ID" value="NZ_LABZ01000013.1"/>
</dbReference>
<evidence type="ECO:0000313" key="2">
    <source>
        <dbReference type="Proteomes" id="UP000036449"/>
    </source>
</evidence>
<keyword evidence="2" id="KW-1185">Reference proteome</keyword>
<sequence>MDKNEEAGRVIGRTLADRLHLIEKTVGSSSEFSPEEECLELVRAFSRIADRRIRHRILTLVQASADREINFDKHQ</sequence>
<evidence type="ECO:0000313" key="1">
    <source>
        <dbReference type="EMBL" id="KMO44611.1"/>
    </source>
</evidence>
<dbReference type="EMBL" id="LABZ01000013">
    <property type="protein sequence ID" value="KMO44611.1"/>
    <property type="molecule type" value="Genomic_DNA"/>
</dbReference>
<gene>
    <name evidence="1" type="ORF">VQ03_02305</name>
</gene>
<accession>A0A0J6VZ61</accession>
<dbReference type="AlphaFoldDB" id="A0A0J6VZ61"/>
<organism evidence="1 2">
    <name type="scientific">Methylobacterium tarhaniae</name>
    <dbReference type="NCBI Taxonomy" id="1187852"/>
    <lineage>
        <taxon>Bacteria</taxon>
        <taxon>Pseudomonadati</taxon>
        <taxon>Pseudomonadota</taxon>
        <taxon>Alphaproteobacteria</taxon>
        <taxon>Hyphomicrobiales</taxon>
        <taxon>Methylobacteriaceae</taxon>
        <taxon>Methylobacterium</taxon>
    </lineage>
</organism>
<dbReference type="PATRIC" id="fig|1187852.3.peg.1119"/>
<proteinExistence type="predicted"/>